<proteinExistence type="predicted"/>
<evidence type="ECO:0000313" key="2">
    <source>
        <dbReference type="Proteomes" id="UP000018888"/>
    </source>
</evidence>
<dbReference type="AlphaFoldDB" id="A0A2P4PSB3"/>
<name>A0A2P4PSB3_RHIID</name>
<organism evidence="1 2">
    <name type="scientific">Rhizophagus irregularis (strain DAOM 181602 / DAOM 197198 / MUCL 43194)</name>
    <name type="common">Arbuscular mycorrhizal fungus</name>
    <name type="synonym">Glomus intraradices</name>
    <dbReference type="NCBI Taxonomy" id="747089"/>
    <lineage>
        <taxon>Eukaryota</taxon>
        <taxon>Fungi</taxon>
        <taxon>Fungi incertae sedis</taxon>
        <taxon>Mucoromycota</taxon>
        <taxon>Glomeromycotina</taxon>
        <taxon>Glomeromycetes</taxon>
        <taxon>Glomerales</taxon>
        <taxon>Glomeraceae</taxon>
        <taxon>Rhizophagus</taxon>
    </lineage>
</organism>
<keyword evidence="2" id="KW-1185">Reference proteome</keyword>
<reference evidence="1 2" key="2">
    <citation type="journal article" date="2018" name="New Phytol.">
        <title>High intraspecific genome diversity in the model arbuscular mycorrhizal symbiont Rhizophagus irregularis.</title>
        <authorList>
            <person name="Chen E.C.H."/>
            <person name="Morin E."/>
            <person name="Beaudet D."/>
            <person name="Noel J."/>
            <person name="Yildirir G."/>
            <person name="Ndikumana S."/>
            <person name="Charron P."/>
            <person name="St-Onge C."/>
            <person name="Giorgi J."/>
            <person name="Kruger M."/>
            <person name="Marton T."/>
            <person name="Ropars J."/>
            <person name="Grigoriev I.V."/>
            <person name="Hainaut M."/>
            <person name="Henrissat B."/>
            <person name="Roux C."/>
            <person name="Martin F."/>
            <person name="Corradi N."/>
        </authorList>
    </citation>
    <scope>NUCLEOTIDE SEQUENCE [LARGE SCALE GENOMIC DNA]</scope>
    <source>
        <strain evidence="1 2">DAOM 197198</strain>
    </source>
</reference>
<protein>
    <submittedName>
        <fullName evidence="1">Uncharacterized protein</fullName>
    </submittedName>
</protein>
<comment type="caution">
    <text evidence="1">The sequence shown here is derived from an EMBL/GenBank/DDBJ whole genome shotgun (WGS) entry which is preliminary data.</text>
</comment>
<reference evidence="1 2" key="1">
    <citation type="journal article" date="2013" name="Proc. Natl. Acad. Sci. U.S.A.">
        <title>Genome of an arbuscular mycorrhizal fungus provides insight into the oldest plant symbiosis.</title>
        <authorList>
            <person name="Tisserant E."/>
            <person name="Malbreil M."/>
            <person name="Kuo A."/>
            <person name="Kohler A."/>
            <person name="Symeonidi A."/>
            <person name="Balestrini R."/>
            <person name="Charron P."/>
            <person name="Duensing N."/>
            <person name="Frei Dit Frey N."/>
            <person name="Gianinazzi-Pearson V."/>
            <person name="Gilbert L.B."/>
            <person name="Handa Y."/>
            <person name="Herr J.R."/>
            <person name="Hijri M."/>
            <person name="Koul R."/>
            <person name="Kawaguchi M."/>
            <person name="Krajinski F."/>
            <person name="Lammers P.J."/>
            <person name="Masclaux F.G."/>
            <person name="Murat C."/>
            <person name="Morin E."/>
            <person name="Ndikumana S."/>
            <person name="Pagni M."/>
            <person name="Petitpierre D."/>
            <person name="Requena N."/>
            <person name="Rosikiewicz P."/>
            <person name="Riley R."/>
            <person name="Saito K."/>
            <person name="San Clemente H."/>
            <person name="Shapiro H."/>
            <person name="van Tuinen D."/>
            <person name="Becard G."/>
            <person name="Bonfante P."/>
            <person name="Paszkowski U."/>
            <person name="Shachar-Hill Y.Y."/>
            <person name="Tuskan G.A."/>
            <person name="Young P.W."/>
            <person name="Sanders I.R."/>
            <person name="Henrissat B."/>
            <person name="Rensing S.A."/>
            <person name="Grigoriev I.V."/>
            <person name="Corradi N."/>
            <person name="Roux C."/>
            <person name="Martin F."/>
        </authorList>
    </citation>
    <scope>NUCLEOTIDE SEQUENCE [LARGE SCALE GENOMIC DNA]</scope>
    <source>
        <strain evidence="1 2">DAOM 197198</strain>
    </source>
</reference>
<dbReference type="EMBL" id="AUPC02000155">
    <property type="protein sequence ID" value="POG68273.1"/>
    <property type="molecule type" value="Genomic_DNA"/>
</dbReference>
<gene>
    <name evidence="1" type="ORF">GLOIN_2v1638241</name>
</gene>
<sequence>MHTHFYQKNIYYQFVDEALLDFYLEKLFPIMYLDILLKLKHMFHIFLIVYLDSSNI</sequence>
<dbReference type="Proteomes" id="UP000018888">
    <property type="component" value="Unassembled WGS sequence"/>
</dbReference>
<accession>A0A2P4PSB3</accession>
<evidence type="ECO:0000313" key="1">
    <source>
        <dbReference type="EMBL" id="POG68273.1"/>
    </source>
</evidence>